<dbReference type="SUPFAM" id="SSF52540">
    <property type="entry name" value="P-loop containing nucleoside triphosphate hydrolases"/>
    <property type="match status" value="1"/>
</dbReference>
<keyword evidence="13" id="KW-1185">Reference proteome</keyword>
<dbReference type="Pfam" id="PF00225">
    <property type="entry name" value="Kinesin"/>
    <property type="match status" value="1"/>
</dbReference>
<dbReference type="EMBL" id="JBFOLK010000013">
    <property type="protein sequence ID" value="KAL2466634.1"/>
    <property type="molecule type" value="Genomic_DNA"/>
</dbReference>
<dbReference type="CDD" id="cd01374">
    <property type="entry name" value="KISc_CENP_E"/>
    <property type="match status" value="1"/>
</dbReference>
<feature type="coiled-coil region" evidence="9">
    <location>
        <begin position="700"/>
        <end position="755"/>
    </location>
</feature>
<name>A0ABD1PSM8_9LAMI</name>
<organism evidence="12 13">
    <name type="scientific">Abeliophyllum distichum</name>
    <dbReference type="NCBI Taxonomy" id="126358"/>
    <lineage>
        <taxon>Eukaryota</taxon>
        <taxon>Viridiplantae</taxon>
        <taxon>Streptophyta</taxon>
        <taxon>Embryophyta</taxon>
        <taxon>Tracheophyta</taxon>
        <taxon>Spermatophyta</taxon>
        <taxon>Magnoliopsida</taxon>
        <taxon>eudicotyledons</taxon>
        <taxon>Gunneridae</taxon>
        <taxon>Pentapetalae</taxon>
        <taxon>asterids</taxon>
        <taxon>lamiids</taxon>
        <taxon>Lamiales</taxon>
        <taxon>Oleaceae</taxon>
        <taxon>Forsythieae</taxon>
        <taxon>Abeliophyllum</taxon>
    </lineage>
</organism>
<feature type="coiled-coil region" evidence="9">
    <location>
        <begin position="351"/>
        <end position="415"/>
    </location>
</feature>
<dbReference type="InterPro" id="IPR027640">
    <property type="entry name" value="Kinesin-like_fam"/>
</dbReference>
<feature type="coiled-coil region" evidence="9">
    <location>
        <begin position="522"/>
        <end position="577"/>
    </location>
</feature>
<reference evidence="13" key="1">
    <citation type="submission" date="2024-07" db="EMBL/GenBank/DDBJ databases">
        <title>Two chromosome-level genome assemblies of Korean endemic species Abeliophyllum distichum and Forsythia ovata (Oleaceae).</title>
        <authorList>
            <person name="Jang H."/>
        </authorList>
    </citation>
    <scope>NUCLEOTIDE SEQUENCE [LARGE SCALE GENOMIC DNA]</scope>
</reference>
<dbReference type="GO" id="GO:0005524">
    <property type="term" value="F:ATP binding"/>
    <property type="evidence" value="ECO:0007669"/>
    <property type="project" value="UniProtKB-UniRule"/>
</dbReference>
<keyword evidence="2" id="KW-0493">Microtubule</keyword>
<evidence type="ECO:0000256" key="7">
    <source>
        <dbReference type="PROSITE-ProRule" id="PRU00176"/>
    </source>
</evidence>
<feature type="domain" description="RRM" evidence="11">
    <location>
        <begin position="921"/>
        <end position="998"/>
    </location>
</feature>
<dbReference type="Gene3D" id="3.30.70.330">
    <property type="match status" value="2"/>
</dbReference>
<keyword evidence="3 8" id="KW-0547">Nucleotide-binding</keyword>
<comment type="similarity">
    <text evidence="1">Belongs to the TRAFAC class myosin-kinesin ATPase superfamily. Kinesin family. KIN-7 subfamily.</text>
</comment>
<evidence type="ECO:0000313" key="13">
    <source>
        <dbReference type="Proteomes" id="UP001604336"/>
    </source>
</evidence>
<evidence type="ECO:0000256" key="9">
    <source>
        <dbReference type="SAM" id="Coils"/>
    </source>
</evidence>
<dbReference type="GO" id="GO:0003723">
    <property type="term" value="F:RNA binding"/>
    <property type="evidence" value="ECO:0007669"/>
    <property type="project" value="UniProtKB-UniRule"/>
</dbReference>
<comment type="caution">
    <text evidence="12">The sequence shown here is derived from an EMBL/GenBank/DDBJ whole genome shotgun (WGS) entry which is preliminary data.</text>
</comment>
<dbReference type="PROSITE" id="PS50102">
    <property type="entry name" value="RRM"/>
    <property type="match status" value="2"/>
</dbReference>
<dbReference type="AlphaFoldDB" id="A0ABD1PSM8"/>
<dbReference type="SMART" id="SM00129">
    <property type="entry name" value="KISc"/>
    <property type="match status" value="1"/>
</dbReference>
<dbReference type="GO" id="GO:0000278">
    <property type="term" value="P:mitotic cell cycle"/>
    <property type="evidence" value="ECO:0007669"/>
    <property type="project" value="UniProtKB-ARBA"/>
</dbReference>
<dbReference type="InterPro" id="IPR001752">
    <property type="entry name" value="Kinesin_motor_dom"/>
</dbReference>
<accession>A0ABD1PSM8</accession>
<dbReference type="Gene3D" id="3.40.850.10">
    <property type="entry name" value="Kinesin motor domain"/>
    <property type="match status" value="1"/>
</dbReference>
<dbReference type="GO" id="GO:0005874">
    <property type="term" value="C:microtubule"/>
    <property type="evidence" value="ECO:0007669"/>
    <property type="project" value="UniProtKB-KW"/>
</dbReference>
<evidence type="ECO:0000313" key="12">
    <source>
        <dbReference type="EMBL" id="KAL2466634.1"/>
    </source>
</evidence>
<evidence type="ECO:0000259" key="10">
    <source>
        <dbReference type="PROSITE" id="PS50067"/>
    </source>
</evidence>
<dbReference type="GO" id="GO:0042327">
    <property type="term" value="P:positive regulation of phosphorylation"/>
    <property type="evidence" value="ECO:0007669"/>
    <property type="project" value="UniProtKB-ARBA"/>
</dbReference>
<evidence type="ECO:0000256" key="5">
    <source>
        <dbReference type="ARBA" id="ARBA00023054"/>
    </source>
</evidence>
<evidence type="ECO:0000256" key="3">
    <source>
        <dbReference type="ARBA" id="ARBA00022741"/>
    </source>
</evidence>
<evidence type="ECO:0000256" key="6">
    <source>
        <dbReference type="ARBA" id="ARBA00023175"/>
    </source>
</evidence>
<feature type="domain" description="RRM" evidence="11">
    <location>
        <begin position="836"/>
        <end position="885"/>
    </location>
</feature>
<dbReference type="GO" id="GO:0016787">
    <property type="term" value="F:hydrolase activity"/>
    <property type="evidence" value="ECO:0007669"/>
    <property type="project" value="UniProtKB-KW"/>
</dbReference>
<sequence>MEKICVAVRLRPAVNEETPNGNGFHWKVENNRISLHKSRGTPISGVSFAFDHVLDQDCCNSQVYELLIKDIIRAAVEGFNGTAFAYGQTSSGKTFTMNGSENDPGIIHRAVKDIFAEIEMTTDREFLVRVSYMEIYNEDIIDLFAVENQKLQIHESLERGVFVAGLREEIVNSADQVLNLIQLGEVNRHFGETNMNARSSRSHTIFRMVIESKGKETSSSNSSSSHDAIRVSVLNLVDLAGSERIAKTGAGGVRLKEGKHINKSLMVLGNVINKLIEGAKQRGHIPYRDSKLTRILQPALGGNAKTSIICTVAPEEVHSEETKGTLQFASRAKRITNCVQVNEILTDAALLKRQKLEIEELRLKLQGSRSEVLEQEILKLRNDMLKYELEREKLAMELEEERRSHKERDQCIREQQIKIDNLSNQSGVKGSLGGESNDSHSICQEDAFSTPCLKTVPNAFVFKRSQYSRQPDCSPLPDTCNDFADEDTWMKMNKGYIADLDALNMTPARKAQSFPSVEDFSAENCNQEMLNIRRQLQIVTEERDELKMKHMEQVMLNNQLTQEMSELQKEALLIQEVPRALLESVTNCKDVYKDILSVLENFVADERSATAEILSTTSEVGLRLFSTLEAHFSMSMDGHQTHVNDNSIQVHCNMLRKRLNSTISSLVLSDTPTIKYEHLEDFQYSSKRKGTLGEEIASWKREVDDEVKTIKQKYQNLESELVVNNKILEVSENKYHSLEREFQLLKAERDVLLERVSNSSQVLAQVTDQKEKVLQDFNAEVQRRTKLEEEIKQFSVAFASRQRSIMSFQSDFKSVLENLKAQNPVSALVSGKMEEMKIFVGGISWETTDEILKQHFAKYGTVVGSEIVKDRNSGSPRGFAFVEVKKAIPRSEQQQNRQQHDRGWSWNSRTYCRINDKVSSKKIFVGGLSADLTKEEFQRYFEKFGRTTDVVVMYDNVTHRPRGFGFITFDSEDCVEEVMQKNFHELSGKLVEVKRAVPKDEISSNSDGYGRLGGGREFNFNYYQQGSFVPYNATFGYLPSEYGSLAGYPYGAGIYGGGYGEIGYGLTPVAPWSIPAMVGGRGCFFPYGSAAPVNPTYFTGGAEVMSMSANGYYGILGSGLDEKSIQPSS</sequence>
<dbReference type="InterPro" id="IPR036961">
    <property type="entry name" value="Kinesin_motor_dom_sf"/>
</dbReference>
<dbReference type="GO" id="GO:0043515">
    <property type="term" value="F:kinetochore binding"/>
    <property type="evidence" value="ECO:0007669"/>
    <property type="project" value="UniProtKB-ARBA"/>
</dbReference>
<feature type="domain" description="Kinesin motor" evidence="10">
    <location>
        <begin position="3"/>
        <end position="335"/>
    </location>
</feature>
<gene>
    <name evidence="12" type="ORF">Adt_42485</name>
</gene>
<dbReference type="InterPro" id="IPR035979">
    <property type="entry name" value="RBD_domain_sf"/>
</dbReference>
<dbReference type="GO" id="GO:0140694">
    <property type="term" value="P:membraneless organelle assembly"/>
    <property type="evidence" value="ECO:0007669"/>
    <property type="project" value="UniProtKB-ARBA"/>
</dbReference>
<dbReference type="FunFam" id="3.40.850.10:FF:000026">
    <property type="entry name" value="Centromere-associated protein E"/>
    <property type="match status" value="1"/>
</dbReference>
<dbReference type="GO" id="GO:1901987">
    <property type="term" value="P:regulation of cell cycle phase transition"/>
    <property type="evidence" value="ECO:0007669"/>
    <property type="project" value="UniProtKB-ARBA"/>
</dbReference>
<dbReference type="InterPro" id="IPR000504">
    <property type="entry name" value="RRM_dom"/>
</dbReference>
<dbReference type="PRINTS" id="PR00380">
    <property type="entry name" value="KINESINHEAVY"/>
</dbReference>
<dbReference type="InterPro" id="IPR012677">
    <property type="entry name" value="Nucleotide-bd_a/b_plait_sf"/>
</dbReference>
<dbReference type="GO" id="GO:0000779">
    <property type="term" value="C:condensed chromosome, centromeric region"/>
    <property type="evidence" value="ECO:0007669"/>
    <property type="project" value="UniProtKB-ARBA"/>
</dbReference>
<dbReference type="SUPFAM" id="SSF54928">
    <property type="entry name" value="RNA-binding domain, RBD"/>
    <property type="match status" value="2"/>
</dbReference>
<evidence type="ECO:0000256" key="8">
    <source>
        <dbReference type="PROSITE-ProRule" id="PRU00283"/>
    </source>
</evidence>
<dbReference type="GO" id="GO:0000226">
    <property type="term" value="P:microtubule cytoskeleton organization"/>
    <property type="evidence" value="ECO:0007669"/>
    <property type="project" value="UniProtKB-ARBA"/>
</dbReference>
<dbReference type="InterPro" id="IPR019821">
    <property type="entry name" value="Kinesin_motor_CS"/>
</dbReference>
<dbReference type="Proteomes" id="UP001604336">
    <property type="component" value="Unassembled WGS sequence"/>
</dbReference>
<keyword evidence="4 8" id="KW-0067">ATP-binding</keyword>
<dbReference type="SMART" id="SM00360">
    <property type="entry name" value="RRM"/>
    <property type="match status" value="2"/>
</dbReference>
<evidence type="ECO:0000256" key="4">
    <source>
        <dbReference type="ARBA" id="ARBA00022840"/>
    </source>
</evidence>
<feature type="binding site" evidence="8">
    <location>
        <begin position="87"/>
        <end position="94"/>
    </location>
    <ligand>
        <name>ATP</name>
        <dbReference type="ChEBI" id="CHEBI:30616"/>
    </ligand>
</feature>
<protein>
    <submittedName>
        <fullName evidence="12">P-loop containing nucleoside triphosphate hydrolase superfamily protein</fullName>
    </submittedName>
</protein>
<evidence type="ECO:0000259" key="11">
    <source>
        <dbReference type="PROSITE" id="PS50102"/>
    </source>
</evidence>
<dbReference type="PANTHER" id="PTHR47968:SF36">
    <property type="entry name" value="KINESIN HEAVY CHAIN ISOFORM X1"/>
    <property type="match status" value="1"/>
</dbReference>
<evidence type="ECO:0000256" key="1">
    <source>
        <dbReference type="ARBA" id="ARBA00007310"/>
    </source>
</evidence>
<dbReference type="PROSITE" id="PS00411">
    <property type="entry name" value="KINESIN_MOTOR_1"/>
    <property type="match status" value="1"/>
</dbReference>
<dbReference type="PANTHER" id="PTHR47968">
    <property type="entry name" value="CENTROMERE PROTEIN E"/>
    <property type="match status" value="1"/>
</dbReference>
<dbReference type="GO" id="GO:0003774">
    <property type="term" value="F:cytoskeletal motor activity"/>
    <property type="evidence" value="ECO:0007669"/>
    <property type="project" value="UniProtKB-UniRule"/>
</dbReference>
<dbReference type="GO" id="GO:0033044">
    <property type="term" value="P:regulation of chromosome organization"/>
    <property type="evidence" value="ECO:0007669"/>
    <property type="project" value="UniProtKB-ARBA"/>
</dbReference>
<dbReference type="PROSITE" id="PS50067">
    <property type="entry name" value="KINESIN_MOTOR_2"/>
    <property type="match status" value="1"/>
</dbReference>
<evidence type="ECO:0000256" key="2">
    <source>
        <dbReference type="ARBA" id="ARBA00022701"/>
    </source>
</evidence>
<dbReference type="Pfam" id="PF00076">
    <property type="entry name" value="RRM_1"/>
    <property type="match status" value="2"/>
</dbReference>
<keyword evidence="6 8" id="KW-0505">Motor protein</keyword>
<dbReference type="CDD" id="cd12330">
    <property type="entry name" value="RRM2_Hrp1p"/>
    <property type="match status" value="1"/>
</dbReference>
<dbReference type="InterPro" id="IPR027417">
    <property type="entry name" value="P-loop_NTPase"/>
</dbReference>
<keyword evidence="5 9" id="KW-0175">Coiled coil</keyword>
<proteinExistence type="inferred from homology"/>
<keyword evidence="7" id="KW-0694">RNA-binding</keyword>
<dbReference type="GO" id="GO:0008608">
    <property type="term" value="P:attachment of spindle microtubules to kinetochore"/>
    <property type="evidence" value="ECO:0007669"/>
    <property type="project" value="UniProtKB-ARBA"/>
</dbReference>
<keyword evidence="12" id="KW-0378">Hydrolase</keyword>